<dbReference type="PANTHER" id="PTHR45458:SF3">
    <property type="entry name" value="CHAIN DEHYDROGENASE (ATSC), PUTATIVE-RELATED"/>
    <property type="match status" value="1"/>
</dbReference>
<dbReference type="PANTHER" id="PTHR45458">
    <property type="entry name" value="SHORT-CHAIN DEHYDROGENASE/REDUCTASE SDR"/>
    <property type="match status" value="1"/>
</dbReference>
<evidence type="ECO:0000313" key="1">
    <source>
        <dbReference type="EMBL" id="TFY77459.1"/>
    </source>
</evidence>
<dbReference type="GO" id="GO:0016616">
    <property type="term" value="F:oxidoreductase activity, acting on the CH-OH group of donors, NAD or NADP as acceptor"/>
    <property type="evidence" value="ECO:0007669"/>
    <property type="project" value="TreeGrafter"/>
</dbReference>
<dbReference type="Proteomes" id="UP000298061">
    <property type="component" value="Unassembled WGS sequence"/>
</dbReference>
<dbReference type="Gene3D" id="3.40.50.720">
    <property type="entry name" value="NAD(P)-binding Rossmann-like Domain"/>
    <property type="match status" value="1"/>
</dbReference>
<evidence type="ECO:0000313" key="2">
    <source>
        <dbReference type="Proteomes" id="UP000298061"/>
    </source>
</evidence>
<gene>
    <name evidence="1" type="ORF">EWM64_g6552</name>
</gene>
<organism evidence="1 2">
    <name type="scientific">Hericium alpestre</name>
    <dbReference type="NCBI Taxonomy" id="135208"/>
    <lineage>
        <taxon>Eukaryota</taxon>
        <taxon>Fungi</taxon>
        <taxon>Dikarya</taxon>
        <taxon>Basidiomycota</taxon>
        <taxon>Agaricomycotina</taxon>
        <taxon>Agaricomycetes</taxon>
        <taxon>Russulales</taxon>
        <taxon>Hericiaceae</taxon>
        <taxon>Hericium</taxon>
    </lineage>
</organism>
<dbReference type="OrthoDB" id="9876299at2759"/>
<dbReference type="Pfam" id="PF00106">
    <property type="entry name" value="adh_short"/>
    <property type="match status" value="1"/>
</dbReference>
<sequence>MIPQLTFEQFNLNVVGVVHTMNVFLPLVKKNPIQKVIVIGSGISDIHTAPRFRYAVTTPYCTSKAVVNLVVSKYGVAYKAHGGPLFLALSPGLVNTSRVPPKPEEVEEFAAAAAASLKSYNPQ</sequence>
<dbReference type="SUPFAM" id="SSF51735">
    <property type="entry name" value="NAD(P)-binding Rossmann-fold domains"/>
    <property type="match status" value="1"/>
</dbReference>
<dbReference type="InterPro" id="IPR036291">
    <property type="entry name" value="NAD(P)-bd_dom_sf"/>
</dbReference>
<keyword evidence="2" id="KW-1185">Reference proteome</keyword>
<comment type="caution">
    <text evidence="1">The sequence shown here is derived from an EMBL/GenBank/DDBJ whole genome shotgun (WGS) entry which is preliminary data.</text>
</comment>
<dbReference type="InterPro" id="IPR052184">
    <property type="entry name" value="SDR_enzymes"/>
</dbReference>
<dbReference type="InterPro" id="IPR002347">
    <property type="entry name" value="SDR_fam"/>
</dbReference>
<accession>A0A4Y9ZVC0</accession>
<reference evidence="1 2" key="1">
    <citation type="submission" date="2019-02" db="EMBL/GenBank/DDBJ databases">
        <title>Genome sequencing of the rare red list fungi Hericium alpestre (H. flagellum).</title>
        <authorList>
            <person name="Buettner E."/>
            <person name="Kellner H."/>
        </authorList>
    </citation>
    <scope>NUCLEOTIDE SEQUENCE [LARGE SCALE GENOMIC DNA]</scope>
    <source>
        <strain evidence="1 2">DSM 108284</strain>
    </source>
</reference>
<dbReference type="AlphaFoldDB" id="A0A4Y9ZVC0"/>
<name>A0A4Y9ZVC0_9AGAM</name>
<proteinExistence type="predicted"/>
<dbReference type="EMBL" id="SFCI01000910">
    <property type="protein sequence ID" value="TFY77459.1"/>
    <property type="molecule type" value="Genomic_DNA"/>
</dbReference>
<protein>
    <submittedName>
        <fullName evidence="1">Uncharacterized protein</fullName>
    </submittedName>
</protein>